<keyword evidence="1" id="KW-0472">Membrane</keyword>
<sequence>MPPQQLIGLWVLRPKYFKFPLPITLTMIHMGFSRLVAFFLVRVFKVRLISYFFITYFLYVLITFCHSS</sequence>
<protein>
    <submittedName>
        <fullName evidence="2">Uncharacterized protein</fullName>
    </submittedName>
</protein>
<organism evidence="2 3">
    <name type="scientific">Rosa chinensis</name>
    <name type="common">China rose</name>
    <dbReference type="NCBI Taxonomy" id="74649"/>
    <lineage>
        <taxon>Eukaryota</taxon>
        <taxon>Viridiplantae</taxon>
        <taxon>Streptophyta</taxon>
        <taxon>Embryophyta</taxon>
        <taxon>Tracheophyta</taxon>
        <taxon>Spermatophyta</taxon>
        <taxon>Magnoliopsida</taxon>
        <taxon>eudicotyledons</taxon>
        <taxon>Gunneridae</taxon>
        <taxon>Pentapetalae</taxon>
        <taxon>rosids</taxon>
        <taxon>fabids</taxon>
        <taxon>Rosales</taxon>
        <taxon>Rosaceae</taxon>
        <taxon>Rosoideae</taxon>
        <taxon>Rosoideae incertae sedis</taxon>
        <taxon>Rosa</taxon>
    </lineage>
</organism>
<name>A0A2P6QZN1_ROSCH</name>
<evidence type="ECO:0000313" key="2">
    <source>
        <dbReference type="EMBL" id="PRQ39642.1"/>
    </source>
</evidence>
<proteinExistence type="predicted"/>
<evidence type="ECO:0000256" key="1">
    <source>
        <dbReference type="SAM" id="Phobius"/>
    </source>
</evidence>
<gene>
    <name evidence="2" type="ORF">RchiOBHm_Chr4g0427501</name>
</gene>
<accession>A0A2P6QZN1</accession>
<reference evidence="2 3" key="1">
    <citation type="journal article" date="2018" name="Nat. Genet.">
        <title>The Rosa genome provides new insights in the design of modern roses.</title>
        <authorList>
            <person name="Bendahmane M."/>
        </authorList>
    </citation>
    <scope>NUCLEOTIDE SEQUENCE [LARGE SCALE GENOMIC DNA]</scope>
    <source>
        <strain evidence="3">cv. Old Blush</strain>
    </source>
</reference>
<feature type="transmembrane region" description="Helical" evidence="1">
    <location>
        <begin position="48"/>
        <end position="64"/>
    </location>
</feature>
<keyword evidence="1" id="KW-1133">Transmembrane helix</keyword>
<dbReference type="Proteomes" id="UP000238479">
    <property type="component" value="Chromosome 4"/>
</dbReference>
<dbReference type="AlphaFoldDB" id="A0A2P6QZN1"/>
<comment type="caution">
    <text evidence="2">The sequence shown here is derived from an EMBL/GenBank/DDBJ whole genome shotgun (WGS) entry which is preliminary data.</text>
</comment>
<dbReference type="STRING" id="74649.A0A2P6QZN1"/>
<dbReference type="Gramene" id="PRQ39642">
    <property type="protein sequence ID" value="PRQ39642"/>
    <property type="gene ID" value="RchiOBHm_Chr4g0427501"/>
</dbReference>
<feature type="transmembrane region" description="Helical" evidence="1">
    <location>
        <begin position="20"/>
        <end position="41"/>
    </location>
</feature>
<keyword evidence="3" id="KW-1185">Reference proteome</keyword>
<dbReference type="EMBL" id="PDCK01000042">
    <property type="protein sequence ID" value="PRQ39642.1"/>
    <property type="molecule type" value="Genomic_DNA"/>
</dbReference>
<keyword evidence="1" id="KW-0812">Transmembrane</keyword>
<evidence type="ECO:0000313" key="3">
    <source>
        <dbReference type="Proteomes" id="UP000238479"/>
    </source>
</evidence>